<dbReference type="NCBIfam" id="NF040941">
    <property type="entry name" value="GGGWT_bact"/>
    <property type="match status" value="1"/>
</dbReference>
<keyword evidence="1" id="KW-0732">Signal</keyword>
<dbReference type="Proteomes" id="UP001152320">
    <property type="component" value="Chromosome 20"/>
</dbReference>
<dbReference type="InterPro" id="IPR014716">
    <property type="entry name" value="Fibrinogen_a/b/g_C_1"/>
</dbReference>
<sequence>MLSETNFIMKFLLVSMFVIGLSMSDILASSKGLQQHEVTFREKRNTESFSSPYYQQPQYPRDCTEVYNQCEGQSIDGVYLIKPEGSTEPFEVYCNNSIDGGGWTVFQRRIDGFVEFNRNWNGYKNGFGFLRRDFWLGNDKISYLTNQKKYELRIDMNNVNGQSYFAKYNLFRISDEGSKYRLVGLGDYDSTSTANNDAMAVSRNLSFTTHDRDNDNLNSDNCASRHLGGWWYHHCAHARLNSLYNAGLTDEKSIKWENLPGGRFHIKYTEMKIRPLRNS</sequence>
<keyword evidence="4" id="KW-1185">Reference proteome</keyword>
<dbReference type="PROSITE" id="PS51406">
    <property type="entry name" value="FIBRINOGEN_C_2"/>
    <property type="match status" value="1"/>
</dbReference>
<dbReference type="PANTHER" id="PTHR19143">
    <property type="entry name" value="FIBRINOGEN/TENASCIN/ANGIOPOEITIN"/>
    <property type="match status" value="1"/>
</dbReference>
<evidence type="ECO:0000256" key="1">
    <source>
        <dbReference type="SAM" id="SignalP"/>
    </source>
</evidence>
<comment type="caution">
    <text evidence="3">The sequence shown here is derived from an EMBL/GenBank/DDBJ whole genome shotgun (WGS) entry which is preliminary data.</text>
</comment>
<dbReference type="AlphaFoldDB" id="A0A9Q0YQ18"/>
<organism evidence="3 4">
    <name type="scientific">Holothuria leucospilota</name>
    <name type="common">Black long sea cucumber</name>
    <name type="synonym">Mertensiothuria leucospilota</name>
    <dbReference type="NCBI Taxonomy" id="206669"/>
    <lineage>
        <taxon>Eukaryota</taxon>
        <taxon>Metazoa</taxon>
        <taxon>Echinodermata</taxon>
        <taxon>Eleutherozoa</taxon>
        <taxon>Echinozoa</taxon>
        <taxon>Holothuroidea</taxon>
        <taxon>Aspidochirotacea</taxon>
        <taxon>Aspidochirotida</taxon>
        <taxon>Holothuriidae</taxon>
        <taxon>Holothuria</taxon>
    </lineage>
</organism>
<dbReference type="Pfam" id="PF00147">
    <property type="entry name" value="Fibrinogen_C"/>
    <property type="match status" value="1"/>
</dbReference>
<evidence type="ECO:0000313" key="4">
    <source>
        <dbReference type="Proteomes" id="UP001152320"/>
    </source>
</evidence>
<feature type="signal peptide" evidence="1">
    <location>
        <begin position="1"/>
        <end position="24"/>
    </location>
</feature>
<feature type="chain" id="PRO_5040180018" evidence="1">
    <location>
        <begin position="25"/>
        <end position="279"/>
    </location>
</feature>
<dbReference type="InterPro" id="IPR050373">
    <property type="entry name" value="Fibrinogen_C-term_domain"/>
</dbReference>
<dbReference type="EMBL" id="JAIZAY010000020">
    <property type="protein sequence ID" value="KAJ8023161.1"/>
    <property type="molecule type" value="Genomic_DNA"/>
</dbReference>
<dbReference type="PANTHER" id="PTHR19143:SF458">
    <property type="entry name" value="FIBRINOGEN C-TERMINAL DOMAIN-CONTAINING PROTEIN-RELATED"/>
    <property type="match status" value="1"/>
</dbReference>
<proteinExistence type="predicted"/>
<accession>A0A9Q0YQ18</accession>
<evidence type="ECO:0000313" key="3">
    <source>
        <dbReference type="EMBL" id="KAJ8023161.1"/>
    </source>
</evidence>
<dbReference type="OrthoDB" id="9990035at2759"/>
<dbReference type="Gene3D" id="3.90.215.10">
    <property type="entry name" value="Gamma Fibrinogen, chain A, domain 1"/>
    <property type="match status" value="1"/>
</dbReference>
<dbReference type="SUPFAM" id="SSF56496">
    <property type="entry name" value="Fibrinogen C-terminal domain-like"/>
    <property type="match status" value="1"/>
</dbReference>
<evidence type="ECO:0000259" key="2">
    <source>
        <dbReference type="PROSITE" id="PS51406"/>
    </source>
</evidence>
<dbReference type="SMART" id="SM00186">
    <property type="entry name" value="FBG"/>
    <property type="match status" value="1"/>
</dbReference>
<protein>
    <submittedName>
        <fullName evidence="3">Fibrinogen-like protein A</fullName>
    </submittedName>
</protein>
<feature type="domain" description="Fibrinogen C-terminal" evidence="2">
    <location>
        <begin position="54"/>
        <end position="277"/>
    </location>
</feature>
<name>A0A9Q0YQ18_HOLLE</name>
<gene>
    <name evidence="3" type="ORF">HOLleu_38264</name>
</gene>
<dbReference type="InterPro" id="IPR036056">
    <property type="entry name" value="Fibrinogen-like_C"/>
</dbReference>
<dbReference type="GO" id="GO:0005615">
    <property type="term" value="C:extracellular space"/>
    <property type="evidence" value="ECO:0007669"/>
    <property type="project" value="TreeGrafter"/>
</dbReference>
<dbReference type="InterPro" id="IPR002181">
    <property type="entry name" value="Fibrinogen_a/b/g_C_dom"/>
</dbReference>
<reference evidence="3" key="1">
    <citation type="submission" date="2021-10" db="EMBL/GenBank/DDBJ databases">
        <title>Tropical sea cucumber genome reveals ecological adaptation and Cuvierian tubules defense mechanism.</title>
        <authorList>
            <person name="Chen T."/>
        </authorList>
    </citation>
    <scope>NUCLEOTIDE SEQUENCE</scope>
    <source>
        <strain evidence="3">Nanhai2018</strain>
        <tissue evidence="3">Muscle</tissue>
    </source>
</reference>
<dbReference type="CDD" id="cd00087">
    <property type="entry name" value="FReD"/>
    <property type="match status" value="1"/>
</dbReference>